<dbReference type="OrthoDB" id="7996903at2"/>
<dbReference type="EMBL" id="CP029551">
    <property type="protein sequence ID" value="AWN36668.1"/>
    <property type="molecule type" value="Genomic_DNA"/>
</dbReference>
<dbReference type="KEGG" id="meti:DK427_13755"/>
<dbReference type="AlphaFoldDB" id="A0A2U8VTD5"/>
<accession>A0A2U8VTD5</accession>
<evidence type="ECO:0000256" key="1">
    <source>
        <dbReference type="SAM" id="MobiDB-lite"/>
    </source>
</evidence>
<evidence type="ECO:0008006" key="4">
    <source>
        <dbReference type="Google" id="ProtNLM"/>
    </source>
</evidence>
<dbReference type="InterPro" id="IPR035924">
    <property type="entry name" value="FlaG-like_sf"/>
</dbReference>
<sequence>MAMSEIGSVQPAERPAPVVASIASAAPTRLVAAEPERTPLEPAVRIDLSADADAPSPAPTEADYRAQYVRDAEARQMVYQVVDPASGDIVVQLPSVTVLKARAYAEREAAQTARPGAQTAQIDRTA</sequence>
<proteinExistence type="predicted"/>
<dbReference type="Proteomes" id="UP000246058">
    <property type="component" value="Chromosome"/>
</dbReference>
<evidence type="ECO:0000313" key="2">
    <source>
        <dbReference type="EMBL" id="AWN36668.1"/>
    </source>
</evidence>
<gene>
    <name evidence="2" type="ORF">DK427_13755</name>
</gene>
<name>A0A2U8VTD5_9HYPH</name>
<keyword evidence="3" id="KW-1185">Reference proteome</keyword>
<feature type="region of interest" description="Disordered" evidence="1">
    <location>
        <begin position="33"/>
        <end position="62"/>
    </location>
</feature>
<dbReference type="SUPFAM" id="SSF160214">
    <property type="entry name" value="FlaG-like"/>
    <property type="match status" value="1"/>
</dbReference>
<organism evidence="2 3">
    <name type="scientific">Methylobacterium radiodurans</name>
    <dbReference type="NCBI Taxonomy" id="2202828"/>
    <lineage>
        <taxon>Bacteria</taxon>
        <taxon>Pseudomonadati</taxon>
        <taxon>Pseudomonadota</taxon>
        <taxon>Alphaproteobacteria</taxon>
        <taxon>Hyphomicrobiales</taxon>
        <taxon>Methylobacteriaceae</taxon>
        <taxon>Methylobacterium</taxon>
    </lineage>
</organism>
<feature type="region of interest" description="Disordered" evidence="1">
    <location>
        <begin position="107"/>
        <end position="126"/>
    </location>
</feature>
<protein>
    <recommendedName>
        <fullName evidence="4">Flagellar protein FlaG</fullName>
    </recommendedName>
</protein>
<evidence type="ECO:0000313" key="3">
    <source>
        <dbReference type="Proteomes" id="UP000246058"/>
    </source>
</evidence>
<reference evidence="2 3" key="1">
    <citation type="submission" date="2018-05" db="EMBL/GenBank/DDBJ databases">
        <title>Complete Genome Sequence of Methylobacterium sp. 17Sr1-43.</title>
        <authorList>
            <person name="Srinivasan S."/>
        </authorList>
    </citation>
    <scope>NUCLEOTIDE SEQUENCE [LARGE SCALE GENOMIC DNA]</scope>
    <source>
        <strain evidence="2 3">17Sr1-43</strain>
    </source>
</reference>